<dbReference type="Pfam" id="PF06969">
    <property type="entry name" value="HemN_C"/>
    <property type="match status" value="1"/>
</dbReference>
<sequence>MEEIALYIHIPFCKQKCFYCDFPSFCSMENLMDSYIEVLDKEIENIKNNKIKTIFIGGGTPTYLNSKALKRLGESIGKLDLKYCEEFTIEGNPGTFTEEKLKIIKNMGVNRLSIGLQASQDELLKKIGRIHNYKDFINSYNMARDIGFNNINIDVIFGLPRQTNKMWKETLEKLIKLAPEHLSCYSLILEEGTAFYKMYSDKDLPDEDSIIEMYETAKKMLKENSYYQYEISNFSKKGYQCKHNMVYWNLENYIGIGSSSHSYYKGKRYKNEPNVKKYIEKMKKCNNAIVENLQNTLNDNMEEFVFLGLRKIRGIYIKEFEERFQKDIYSVYGEVIKKHKENNLLIESEGRLYLSSRGIEISNYVLSDFII</sequence>
<feature type="domain" description="Radical SAM core" evidence="10">
    <location>
        <begin position="1"/>
        <end position="227"/>
    </location>
</feature>
<dbReference type="InterPro" id="IPR006638">
    <property type="entry name" value="Elp3/MiaA/NifB-like_rSAM"/>
</dbReference>
<dbReference type="NCBIfam" id="TIGR00539">
    <property type="entry name" value="hemN_rel"/>
    <property type="match status" value="1"/>
</dbReference>
<dbReference type="SFLD" id="SFLDG01082">
    <property type="entry name" value="B12-binding_domain_containing"/>
    <property type="match status" value="1"/>
</dbReference>
<dbReference type="InterPro" id="IPR034505">
    <property type="entry name" value="Coproporphyrinogen-III_oxidase"/>
</dbReference>
<keyword evidence="4 9" id="KW-0949">S-adenosyl-L-methionine</keyword>
<dbReference type="GO" id="GO:0046872">
    <property type="term" value="F:metal ion binding"/>
    <property type="evidence" value="ECO:0007669"/>
    <property type="project" value="UniProtKB-UniRule"/>
</dbReference>
<evidence type="ECO:0000256" key="4">
    <source>
        <dbReference type="ARBA" id="ARBA00022691"/>
    </source>
</evidence>
<gene>
    <name evidence="11" type="ORF">SAMN02745134_00722</name>
</gene>
<evidence type="ECO:0000256" key="6">
    <source>
        <dbReference type="ARBA" id="ARBA00023004"/>
    </source>
</evidence>
<dbReference type="STRING" id="1121291.SAMN02745134_00722"/>
<dbReference type="PROSITE" id="PS51918">
    <property type="entry name" value="RADICAL_SAM"/>
    <property type="match status" value="1"/>
</dbReference>
<dbReference type="GO" id="GO:0005737">
    <property type="term" value="C:cytoplasm"/>
    <property type="evidence" value="ECO:0007669"/>
    <property type="project" value="UniProtKB-SubCell"/>
</dbReference>
<evidence type="ECO:0000259" key="10">
    <source>
        <dbReference type="PROSITE" id="PS51918"/>
    </source>
</evidence>
<organism evidence="11 12">
    <name type="scientific">Clostridium acidisoli DSM 12555</name>
    <dbReference type="NCBI Taxonomy" id="1121291"/>
    <lineage>
        <taxon>Bacteria</taxon>
        <taxon>Bacillati</taxon>
        <taxon>Bacillota</taxon>
        <taxon>Clostridia</taxon>
        <taxon>Eubacteriales</taxon>
        <taxon>Clostridiaceae</taxon>
        <taxon>Clostridium</taxon>
    </lineage>
</organism>
<evidence type="ECO:0000313" key="11">
    <source>
        <dbReference type="EMBL" id="SMC18987.1"/>
    </source>
</evidence>
<evidence type="ECO:0000256" key="9">
    <source>
        <dbReference type="RuleBase" id="RU364116"/>
    </source>
</evidence>
<dbReference type="SFLD" id="SFLDF00288">
    <property type="entry name" value="HemN-like__clustered_with_nucl"/>
    <property type="match status" value="1"/>
</dbReference>
<reference evidence="11 12" key="1">
    <citation type="submission" date="2017-04" db="EMBL/GenBank/DDBJ databases">
        <authorList>
            <person name="Afonso C.L."/>
            <person name="Miller P.J."/>
            <person name="Scott M.A."/>
            <person name="Spackman E."/>
            <person name="Goraichik I."/>
            <person name="Dimitrov K.M."/>
            <person name="Suarez D.L."/>
            <person name="Swayne D.E."/>
        </authorList>
    </citation>
    <scope>NUCLEOTIDE SEQUENCE [LARGE SCALE GENOMIC DNA]</scope>
    <source>
        <strain evidence="11 12">DSM 12555</strain>
    </source>
</reference>
<dbReference type="PANTHER" id="PTHR13932">
    <property type="entry name" value="COPROPORPHYRINIGEN III OXIDASE"/>
    <property type="match status" value="1"/>
</dbReference>
<dbReference type="Proteomes" id="UP000192468">
    <property type="component" value="Unassembled WGS sequence"/>
</dbReference>
<dbReference type="InterPro" id="IPR013785">
    <property type="entry name" value="Aldolase_TIM"/>
</dbReference>
<keyword evidence="7 9" id="KW-0411">Iron-sulfur</keyword>
<dbReference type="SMART" id="SM00729">
    <property type="entry name" value="Elp3"/>
    <property type="match status" value="1"/>
</dbReference>
<dbReference type="InterPro" id="IPR010723">
    <property type="entry name" value="HemN_C"/>
</dbReference>
<evidence type="ECO:0000256" key="2">
    <source>
        <dbReference type="ARBA" id="ARBA00017228"/>
    </source>
</evidence>
<evidence type="ECO:0000256" key="8">
    <source>
        <dbReference type="ARBA" id="ARBA00023186"/>
    </source>
</evidence>
<dbReference type="SFLD" id="SFLDG01065">
    <property type="entry name" value="anaerobic_coproporphyrinogen-I"/>
    <property type="match status" value="1"/>
</dbReference>
<proteinExistence type="inferred from homology"/>
<dbReference type="RefSeq" id="WP_084113888.1">
    <property type="nucleotide sequence ID" value="NZ_FWXH01000002.1"/>
</dbReference>
<dbReference type="AlphaFoldDB" id="A0A1W1X563"/>
<comment type="subcellular location">
    <subcellularLocation>
        <location evidence="9">Cytoplasm</location>
    </subcellularLocation>
</comment>
<dbReference type="SFLD" id="SFLDS00029">
    <property type="entry name" value="Radical_SAM"/>
    <property type="match status" value="1"/>
</dbReference>
<dbReference type="GO" id="GO:0051539">
    <property type="term" value="F:4 iron, 4 sulfur cluster binding"/>
    <property type="evidence" value="ECO:0007669"/>
    <property type="project" value="UniProtKB-UniRule"/>
</dbReference>
<keyword evidence="8 9" id="KW-0143">Chaperone</keyword>
<evidence type="ECO:0000256" key="1">
    <source>
        <dbReference type="ARBA" id="ARBA00006100"/>
    </source>
</evidence>
<keyword evidence="5 9" id="KW-0479">Metal-binding</keyword>
<dbReference type="InterPro" id="IPR058240">
    <property type="entry name" value="rSAM_sf"/>
</dbReference>
<dbReference type="GO" id="GO:0004109">
    <property type="term" value="F:coproporphyrinogen oxidase activity"/>
    <property type="evidence" value="ECO:0007669"/>
    <property type="project" value="InterPro"/>
</dbReference>
<dbReference type="SFLD" id="SFLDF00562">
    <property type="entry name" value="HemN-like__clustered_with_heat"/>
    <property type="match status" value="1"/>
</dbReference>
<protein>
    <recommendedName>
        <fullName evidence="2 9">Heme chaperone HemW</fullName>
    </recommendedName>
</protein>
<dbReference type="EMBL" id="FWXH01000002">
    <property type="protein sequence ID" value="SMC18987.1"/>
    <property type="molecule type" value="Genomic_DNA"/>
</dbReference>
<dbReference type="SUPFAM" id="SSF102114">
    <property type="entry name" value="Radical SAM enzymes"/>
    <property type="match status" value="1"/>
</dbReference>
<dbReference type="Gene3D" id="3.20.20.70">
    <property type="entry name" value="Aldolase class I"/>
    <property type="match status" value="1"/>
</dbReference>
<dbReference type="CDD" id="cd01335">
    <property type="entry name" value="Radical_SAM"/>
    <property type="match status" value="1"/>
</dbReference>
<dbReference type="OrthoDB" id="9808022at2"/>
<evidence type="ECO:0000256" key="7">
    <source>
        <dbReference type="ARBA" id="ARBA00023014"/>
    </source>
</evidence>
<dbReference type="InterPro" id="IPR007197">
    <property type="entry name" value="rSAM"/>
</dbReference>
<dbReference type="GO" id="GO:0006779">
    <property type="term" value="P:porphyrin-containing compound biosynthetic process"/>
    <property type="evidence" value="ECO:0007669"/>
    <property type="project" value="InterPro"/>
</dbReference>
<accession>A0A1W1X563</accession>
<keyword evidence="6 9" id="KW-0408">Iron</keyword>
<dbReference type="Pfam" id="PF04055">
    <property type="entry name" value="Radical_SAM"/>
    <property type="match status" value="1"/>
</dbReference>
<dbReference type="InterPro" id="IPR004559">
    <property type="entry name" value="HemW-like"/>
</dbReference>
<keyword evidence="9" id="KW-0004">4Fe-4S</keyword>
<evidence type="ECO:0000256" key="3">
    <source>
        <dbReference type="ARBA" id="ARBA00022617"/>
    </source>
</evidence>
<evidence type="ECO:0000256" key="5">
    <source>
        <dbReference type="ARBA" id="ARBA00022723"/>
    </source>
</evidence>
<name>A0A1W1X563_9CLOT</name>
<dbReference type="PANTHER" id="PTHR13932:SF5">
    <property type="entry name" value="RADICAL S-ADENOSYL METHIONINE DOMAIN-CONTAINING PROTEIN 1, MITOCHONDRIAL"/>
    <property type="match status" value="1"/>
</dbReference>
<keyword evidence="9" id="KW-0963">Cytoplasm</keyword>
<keyword evidence="3 9" id="KW-0349">Heme</keyword>
<comment type="function">
    <text evidence="9">Probably acts as a heme chaperone, transferring heme to an unknown acceptor. Binds one molecule of heme per monomer, possibly covalently. Binds 1 [4Fe-4S] cluster. The cluster is coordinated with 3 cysteines and an exchangeable S-adenosyl-L-methionine.</text>
</comment>
<evidence type="ECO:0000313" key="12">
    <source>
        <dbReference type="Proteomes" id="UP000192468"/>
    </source>
</evidence>
<keyword evidence="12" id="KW-1185">Reference proteome</keyword>
<comment type="similarity">
    <text evidence="1">Belongs to the anaerobic coproporphyrinogen-III oxidase family. HemW subfamily.</text>
</comment>